<keyword evidence="1 4" id="KW-0663">Pyridoxal phosphate</keyword>
<dbReference type="EMBL" id="SKFG01000009">
    <property type="protein sequence ID" value="TCZ77515.1"/>
    <property type="molecule type" value="Genomic_DNA"/>
</dbReference>
<dbReference type="GO" id="GO:0000271">
    <property type="term" value="P:polysaccharide biosynthetic process"/>
    <property type="evidence" value="ECO:0007669"/>
    <property type="project" value="TreeGrafter"/>
</dbReference>
<feature type="active site" description="Proton acceptor" evidence="3">
    <location>
        <position position="195"/>
    </location>
</feature>
<evidence type="ECO:0000256" key="1">
    <source>
        <dbReference type="ARBA" id="ARBA00022898"/>
    </source>
</evidence>
<dbReference type="Gene3D" id="3.90.1150.10">
    <property type="entry name" value="Aspartate Aminotransferase, domain 1"/>
    <property type="match status" value="1"/>
</dbReference>
<dbReference type="Proteomes" id="UP000295418">
    <property type="component" value="Unassembled WGS sequence"/>
</dbReference>
<evidence type="ECO:0000256" key="2">
    <source>
        <dbReference type="ARBA" id="ARBA00037999"/>
    </source>
</evidence>
<evidence type="ECO:0000256" key="5">
    <source>
        <dbReference type="RuleBase" id="RU004508"/>
    </source>
</evidence>
<accession>A0A4R4EH80</accession>
<dbReference type="PANTHER" id="PTHR30244:SF36">
    <property type="entry name" value="3-OXO-GLUCOSE-6-PHOSPHATE:GLUTAMATE AMINOTRANSFERASE"/>
    <property type="match status" value="1"/>
</dbReference>
<evidence type="ECO:0000313" key="6">
    <source>
        <dbReference type="EMBL" id="TCZ77515.1"/>
    </source>
</evidence>
<dbReference type="InterPro" id="IPR015424">
    <property type="entry name" value="PyrdxlP-dep_Trfase"/>
</dbReference>
<reference evidence="6 7" key="1">
    <citation type="submission" date="2019-03" db="EMBL/GenBank/DDBJ databases">
        <authorList>
            <person name="Kim M.K.M."/>
        </authorList>
    </citation>
    <scope>NUCLEOTIDE SEQUENCE [LARGE SCALE GENOMIC DNA]</scope>
    <source>
        <strain evidence="6 7">18JY21-1</strain>
    </source>
</reference>
<comment type="similarity">
    <text evidence="2 5">Belongs to the DegT/DnrJ/EryC1 family.</text>
</comment>
<dbReference type="CDD" id="cd00616">
    <property type="entry name" value="AHBA_syn"/>
    <property type="match status" value="1"/>
</dbReference>
<evidence type="ECO:0000256" key="4">
    <source>
        <dbReference type="PIRSR" id="PIRSR000390-2"/>
    </source>
</evidence>
<keyword evidence="7" id="KW-1185">Reference proteome</keyword>
<protein>
    <submittedName>
        <fullName evidence="6">DegT/DnrJ/EryC1/StrS family aminotransferase</fullName>
    </submittedName>
</protein>
<dbReference type="FunFam" id="3.40.640.10:FF:000089">
    <property type="entry name" value="Aminotransferase, DegT/DnrJ/EryC1/StrS family"/>
    <property type="match status" value="1"/>
</dbReference>
<dbReference type="GO" id="GO:0030170">
    <property type="term" value="F:pyridoxal phosphate binding"/>
    <property type="evidence" value="ECO:0007669"/>
    <property type="project" value="UniProtKB-ARBA"/>
</dbReference>
<dbReference type="PANTHER" id="PTHR30244">
    <property type="entry name" value="TRANSAMINASE"/>
    <property type="match status" value="1"/>
</dbReference>
<evidence type="ECO:0000313" key="7">
    <source>
        <dbReference type="Proteomes" id="UP000295418"/>
    </source>
</evidence>
<evidence type="ECO:0000256" key="3">
    <source>
        <dbReference type="PIRSR" id="PIRSR000390-1"/>
    </source>
</evidence>
<dbReference type="AlphaFoldDB" id="A0A4R4EH80"/>
<feature type="modified residue" description="N6-(pyridoxal phosphate)lysine" evidence="4">
    <location>
        <position position="195"/>
    </location>
</feature>
<dbReference type="Pfam" id="PF01041">
    <property type="entry name" value="DegT_DnrJ_EryC1"/>
    <property type="match status" value="1"/>
</dbReference>
<proteinExistence type="inferred from homology"/>
<dbReference type="InterPro" id="IPR000653">
    <property type="entry name" value="DegT/StrS_aminotransferase"/>
</dbReference>
<name>A0A4R4EH80_9BACL</name>
<sequence>MNKLEARKLETIPILNLANEIDELWEEITSAIQDVLRTGTFIMGKNVQAFEQEAAEYLGVKHAISLNSGTDALVLGLIAAGVGPGDEVITTSFTFFATAEAISHVKAKPVFVDIDPLTMNIDPSQIESVITKNTKAIIPVHLFGQAADMGKILEISAKYDLKVIEDVAQAFGGKYLGANLGTIGDIGCYSFFPSKNLGAYGDGGLLTTNDDGIAEVVRMLRVHGSRKKYYNELIGYNSRLDEMQAAILRVKLPYLDEWNKKRQSVAGYYNEMLQHVHGVSSPFKAPYADHVYHQYTVRIAEGRRDYVHQALKEQGIGTMVYYPTPVHKLPVYAHLRYDLPQTSRASEEVISLPIWPQIKRDTLETVVATLNTILQSTYV</sequence>
<dbReference type="OrthoDB" id="9810913at2"/>
<keyword evidence="6" id="KW-0808">Transferase</keyword>
<dbReference type="InterPro" id="IPR015421">
    <property type="entry name" value="PyrdxlP-dep_Trfase_major"/>
</dbReference>
<dbReference type="Gene3D" id="3.40.640.10">
    <property type="entry name" value="Type I PLP-dependent aspartate aminotransferase-like (Major domain)"/>
    <property type="match status" value="1"/>
</dbReference>
<organism evidence="6 7">
    <name type="scientific">Paenibacillus albiflavus</name>
    <dbReference type="NCBI Taxonomy" id="2545760"/>
    <lineage>
        <taxon>Bacteria</taxon>
        <taxon>Bacillati</taxon>
        <taxon>Bacillota</taxon>
        <taxon>Bacilli</taxon>
        <taxon>Bacillales</taxon>
        <taxon>Paenibacillaceae</taxon>
        <taxon>Paenibacillus</taxon>
    </lineage>
</organism>
<dbReference type="SUPFAM" id="SSF53383">
    <property type="entry name" value="PLP-dependent transferases"/>
    <property type="match status" value="1"/>
</dbReference>
<dbReference type="PIRSF" id="PIRSF000390">
    <property type="entry name" value="PLP_StrS"/>
    <property type="match status" value="1"/>
</dbReference>
<dbReference type="GO" id="GO:0008483">
    <property type="term" value="F:transaminase activity"/>
    <property type="evidence" value="ECO:0007669"/>
    <property type="project" value="UniProtKB-KW"/>
</dbReference>
<gene>
    <name evidence="6" type="ORF">E0485_11025</name>
</gene>
<comment type="caution">
    <text evidence="6">The sequence shown here is derived from an EMBL/GenBank/DDBJ whole genome shotgun (WGS) entry which is preliminary data.</text>
</comment>
<keyword evidence="6" id="KW-0032">Aminotransferase</keyword>
<dbReference type="InterPro" id="IPR015422">
    <property type="entry name" value="PyrdxlP-dep_Trfase_small"/>
</dbReference>